<protein>
    <submittedName>
        <fullName evidence="13">Phosphoglucosamine mutase</fullName>
    </submittedName>
</protein>
<dbReference type="PANTHER" id="PTHR45745:SF1">
    <property type="entry name" value="PHOSPHOGLUCOMUTASE 2B-RELATED"/>
    <property type="match status" value="1"/>
</dbReference>
<dbReference type="AlphaFoldDB" id="L9ZR43"/>
<dbReference type="PANTHER" id="PTHR45745">
    <property type="entry name" value="PHOSPHOMANNOMUTASE 45A"/>
    <property type="match status" value="1"/>
</dbReference>
<comment type="similarity">
    <text evidence="2 7">Belongs to the phosphohexose mutase family.</text>
</comment>
<dbReference type="InterPro" id="IPR036900">
    <property type="entry name" value="A-D-PHexomutase_C_sf"/>
</dbReference>
<organism evidence="13 14">
    <name type="scientific">Natrialba taiwanensis DSM 12281</name>
    <dbReference type="NCBI Taxonomy" id="1230458"/>
    <lineage>
        <taxon>Archaea</taxon>
        <taxon>Methanobacteriati</taxon>
        <taxon>Methanobacteriota</taxon>
        <taxon>Stenosarchaea group</taxon>
        <taxon>Halobacteria</taxon>
        <taxon>Halobacteriales</taxon>
        <taxon>Natrialbaceae</taxon>
        <taxon>Natrialba</taxon>
    </lineage>
</organism>
<evidence type="ECO:0000313" key="13">
    <source>
        <dbReference type="EMBL" id="ELY88012.1"/>
    </source>
</evidence>
<dbReference type="Gene3D" id="3.30.310.50">
    <property type="entry name" value="Alpha-D-phosphohexomutase, C-terminal domain"/>
    <property type="match status" value="1"/>
</dbReference>
<dbReference type="SUPFAM" id="SSF53738">
    <property type="entry name" value="Phosphoglucomutase, first 3 domains"/>
    <property type="match status" value="3"/>
</dbReference>
<accession>L9ZR43</accession>
<dbReference type="EMBL" id="AOIL01000052">
    <property type="protein sequence ID" value="ELY88012.1"/>
    <property type="molecule type" value="Genomic_DNA"/>
</dbReference>
<gene>
    <name evidence="13" type="ORF">C484_16414</name>
</gene>
<evidence type="ECO:0000256" key="2">
    <source>
        <dbReference type="ARBA" id="ARBA00010231"/>
    </source>
</evidence>
<dbReference type="Pfam" id="PF02879">
    <property type="entry name" value="PGM_PMM_II"/>
    <property type="match status" value="1"/>
</dbReference>
<dbReference type="Gene3D" id="3.40.120.10">
    <property type="entry name" value="Alpha-D-Glucose-1,6-Bisphosphate, subunit A, domain 3"/>
    <property type="match status" value="3"/>
</dbReference>
<evidence type="ECO:0000256" key="4">
    <source>
        <dbReference type="ARBA" id="ARBA00022723"/>
    </source>
</evidence>
<dbReference type="GO" id="GO:0006166">
    <property type="term" value="P:purine ribonucleoside salvage"/>
    <property type="evidence" value="ECO:0007669"/>
    <property type="project" value="TreeGrafter"/>
</dbReference>
<evidence type="ECO:0000259" key="10">
    <source>
        <dbReference type="Pfam" id="PF02878"/>
    </source>
</evidence>
<dbReference type="Pfam" id="PF02880">
    <property type="entry name" value="PGM_PMM_III"/>
    <property type="match status" value="1"/>
</dbReference>
<dbReference type="InterPro" id="IPR016066">
    <property type="entry name" value="A-D-PHexomutase_CS"/>
</dbReference>
<sequence length="483" mass="51719">MDTDAITFGTDGWRATLEEFTTPRVRTVGQAVATYLTDEGRTAPVVIGYDARETSRGFAEELSRVLCANGFDVLLPERDRPTPLVAHAIVERDLAGGFAVTASHNPPEYNGVKFIPHTGAPALPAVTDAIADRLAEPRSLPERDHGTVREVDLATPHADAAFELVSSITRGDSNGDGENEDQDEDDLDLSDTDLTVAYDAMHGSGRGTTDAALERAGLTVDRLRCERDPTFGGSAPEPAAENLTELIELVTDPDSAPELGLANDGDADRLAVVTPDRGYLDENLFFAALYDYLLESDAGSAVRSVSTTYLIDRVAEAHGETVHEVPVGFKWVAQAMADHDALVGGEESGGFTVRGHVREKDGVLMALLAAAMHAAEPIDDRVDRLLAEHGTVVQDKTSVACPDDEKARVLSDLETEIPDTVAETPVADVNTADGFKLLLEDGSWLLVRPSGTEPVLRVYAEAETDDRVQTLLVAGTELVEPLV</sequence>
<evidence type="ECO:0000256" key="7">
    <source>
        <dbReference type="RuleBase" id="RU004326"/>
    </source>
</evidence>
<feature type="domain" description="Alpha-D-phosphohexomutase C-terminal" evidence="9">
    <location>
        <begin position="420"/>
        <end position="471"/>
    </location>
</feature>
<dbReference type="Proteomes" id="UP000011648">
    <property type="component" value="Unassembled WGS sequence"/>
</dbReference>
<keyword evidence="6" id="KW-0413">Isomerase</keyword>
<feature type="domain" description="Alpha-D-phosphohexomutase alpha/beta/alpha" evidence="11">
    <location>
        <begin position="189"/>
        <end position="276"/>
    </location>
</feature>
<dbReference type="PRINTS" id="PR00509">
    <property type="entry name" value="PGMPMM"/>
</dbReference>
<dbReference type="SUPFAM" id="SSF55957">
    <property type="entry name" value="Phosphoglucomutase, C-terminal domain"/>
    <property type="match status" value="1"/>
</dbReference>
<keyword evidence="4 7" id="KW-0479">Metal-binding</keyword>
<comment type="caution">
    <text evidence="13">The sequence shown here is derived from an EMBL/GenBank/DDBJ whole genome shotgun (WGS) entry which is preliminary data.</text>
</comment>
<evidence type="ECO:0000259" key="9">
    <source>
        <dbReference type="Pfam" id="PF00408"/>
    </source>
</evidence>
<dbReference type="Pfam" id="PF02878">
    <property type="entry name" value="PGM_PMM_I"/>
    <property type="match status" value="1"/>
</dbReference>
<dbReference type="Pfam" id="PF00408">
    <property type="entry name" value="PGM_PMM_IV"/>
    <property type="match status" value="1"/>
</dbReference>
<name>L9ZR43_9EURY</name>
<dbReference type="InterPro" id="IPR005841">
    <property type="entry name" value="Alpha-D-phosphohexomutase_SF"/>
</dbReference>
<evidence type="ECO:0000313" key="14">
    <source>
        <dbReference type="Proteomes" id="UP000011648"/>
    </source>
</evidence>
<reference evidence="13 14" key="1">
    <citation type="journal article" date="2014" name="PLoS Genet.">
        <title>Phylogenetically driven sequencing of extremely halophilic archaea reveals strategies for static and dynamic osmo-response.</title>
        <authorList>
            <person name="Becker E.A."/>
            <person name="Seitzer P.M."/>
            <person name="Tritt A."/>
            <person name="Larsen D."/>
            <person name="Krusor M."/>
            <person name="Yao A.I."/>
            <person name="Wu D."/>
            <person name="Madern D."/>
            <person name="Eisen J.A."/>
            <person name="Darling A.E."/>
            <person name="Facciotti M.T."/>
        </authorList>
    </citation>
    <scope>NUCLEOTIDE SEQUENCE [LARGE SCALE GENOMIC DNA]</scope>
    <source>
        <strain evidence="13 14">DSM 12281</strain>
    </source>
</reference>
<feature type="compositionally biased region" description="Acidic residues" evidence="8">
    <location>
        <begin position="175"/>
        <end position="189"/>
    </location>
</feature>
<dbReference type="OrthoDB" id="10363at2157"/>
<feature type="region of interest" description="Disordered" evidence="8">
    <location>
        <begin position="167"/>
        <end position="189"/>
    </location>
</feature>
<evidence type="ECO:0000256" key="3">
    <source>
        <dbReference type="ARBA" id="ARBA00022553"/>
    </source>
</evidence>
<evidence type="ECO:0000256" key="8">
    <source>
        <dbReference type="SAM" id="MobiDB-lite"/>
    </source>
</evidence>
<dbReference type="GO" id="GO:0008973">
    <property type="term" value="F:phosphopentomutase activity"/>
    <property type="evidence" value="ECO:0007669"/>
    <property type="project" value="TreeGrafter"/>
</dbReference>
<dbReference type="InterPro" id="IPR005844">
    <property type="entry name" value="A-D-PHexomutase_a/b/a-I"/>
</dbReference>
<keyword evidence="3" id="KW-0597">Phosphoprotein</keyword>
<keyword evidence="5 7" id="KW-0460">Magnesium</keyword>
<dbReference type="RefSeq" id="WP_006826933.1">
    <property type="nucleotide sequence ID" value="NZ_AOIL01000052.1"/>
</dbReference>
<dbReference type="InterPro" id="IPR005845">
    <property type="entry name" value="A-D-PHexomutase_a/b/a-II"/>
</dbReference>
<dbReference type="InterPro" id="IPR005843">
    <property type="entry name" value="A-D-PHexomutase_C"/>
</dbReference>
<dbReference type="GO" id="GO:0005975">
    <property type="term" value="P:carbohydrate metabolic process"/>
    <property type="evidence" value="ECO:0007669"/>
    <property type="project" value="InterPro"/>
</dbReference>
<evidence type="ECO:0000256" key="1">
    <source>
        <dbReference type="ARBA" id="ARBA00001946"/>
    </source>
</evidence>
<dbReference type="STRING" id="1230458.C484_16414"/>
<dbReference type="InterPro" id="IPR016055">
    <property type="entry name" value="A-D-PHexomutase_a/b/a-I/II/III"/>
</dbReference>
<evidence type="ECO:0000259" key="11">
    <source>
        <dbReference type="Pfam" id="PF02879"/>
    </source>
</evidence>
<proteinExistence type="inferred from homology"/>
<evidence type="ECO:0000259" key="12">
    <source>
        <dbReference type="Pfam" id="PF02880"/>
    </source>
</evidence>
<feature type="domain" description="Alpha-D-phosphohexomutase alpha/beta/alpha" evidence="10">
    <location>
        <begin position="7"/>
        <end position="136"/>
    </location>
</feature>
<dbReference type="PATRIC" id="fig|1230458.4.peg.3329"/>
<comment type="cofactor">
    <cofactor evidence="1">
        <name>Mg(2+)</name>
        <dbReference type="ChEBI" id="CHEBI:18420"/>
    </cofactor>
</comment>
<evidence type="ECO:0000256" key="6">
    <source>
        <dbReference type="ARBA" id="ARBA00023235"/>
    </source>
</evidence>
<keyword evidence="14" id="KW-1185">Reference proteome</keyword>
<dbReference type="GO" id="GO:0000287">
    <property type="term" value="F:magnesium ion binding"/>
    <property type="evidence" value="ECO:0007669"/>
    <property type="project" value="InterPro"/>
</dbReference>
<dbReference type="InterPro" id="IPR005846">
    <property type="entry name" value="A-D-PHexomutase_a/b/a-III"/>
</dbReference>
<dbReference type="PROSITE" id="PS00710">
    <property type="entry name" value="PGM_PMM"/>
    <property type="match status" value="1"/>
</dbReference>
<feature type="domain" description="Alpha-D-phosphohexomutase alpha/beta/alpha" evidence="12">
    <location>
        <begin position="284"/>
        <end position="382"/>
    </location>
</feature>
<evidence type="ECO:0000256" key="5">
    <source>
        <dbReference type="ARBA" id="ARBA00022842"/>
    </source>
</evidence>